<proteinExistence type="predicted"/>
<accession>A0AAE3AK28</accession>
<reference evidence="2" key="1">
    <citation type="submission" date="2021-10" db="EMBL/GenBank/DDBJ databases">
        <title>Anaerobic single-cell dispensing facilitates the cultivation of human gut bacteria.</title>
        <authorList>
            <person name="Afrizal A."/>
        </authorList>
    </citation>
    <scope>NUCLEOTIDE SEQUENCE</scope>
    <source>
        <strain evidence="2">CLA-AA-H250</strain>
    </source>
</reference>
<keyword evidence="3" id="KW-1185">Reference proteome</keyword>
<dbReference type="EMBL" id="JAJEQC010000006">
    <property type="protein sequence ID" value="MCC2136932.1"/>
    <property type="molecule type" value="Genomic_DNA"/>
</dbReference>
<dbReference type="AlphaFoldDB" id="A0AAE3AK28"/>
<sequence>MQTRKNANLAPESFRHSAVPRRLKHRARRRRRILCLLPVILVFGVLAAALLRFTPALAYADIFPAQATTRRIKDVPYISQLPTLPTGCESAGAAMLLNYYGCTVTAEEFASYYLPTGDAPHTDENGELIGCDPWEAFPGDPFSETGWGCYSTVIERAMNEFLTNTGYHAERLSGVPLYRLKSYIDNNTPVMIWATICMEPPIESDIWTVPETGREITWVYPMHALVLTGYDENGYYFSDPLAGQDIYYGKDSVEVAYTALFEQAIILTN</sequence>
<dbReference type="PANTHER" id="PTHR37806">
    <property type="entry name" value="LMO0724 PROTEIN"/>
    <property type="match status" value="1"/>
</dbReference>
<dbReference type="Pfam" id="PF13529">
    <property type="entry name" value="Peptidase_C39_2"/>
    <property type="match status" value="1"/>
</dbReference>
<protein>
    <submittedName>
        <fullName evidence="2">C39 family peptidase</fullName>
    </submittedName>
</protein>
<dbReference type="InterPro" id="IPR039564">
    <property type="entry name" value="Peptidase_C39-like"/>
</dbReference>
<name>A0AAE3AK28_9FIRM</name>
<dbReference type="Proteomes" id="UP001199424">
    <property type="component" value="Unassembled WGS sequence"/>
</dbReference>
<feature type="domain" description="Peptidase C39-like" evidence="1">
    <location>
        <begin position="74"/>
        <end position="240"/>
    </location>
</feature>
<evidence type="ECO:0000259" key="1">
    <source>
        <dbReference type="Pfam" id="PF13529"/>
    </source>
</evidence>
<organism evidence="2 3">
    <name type="scientific">Hominenteromicrobium mulieris</name>
    <dbReference type="NCBI Taxonomy" id="2885357"/>
    <lineage>
        <taxon>Bacteria</taxon>
        <taxon>Bacillati</taxon>
        <taxon>Bacillota</taxon>
        <taxon>Clostridia</taxon>
        <taxon>Eubacteriales</taxon>
        <taxon>Oscillospiraceae</taxon>
        <taxon>Hominenteromicrobium</taxon>
    </lineage>
</organism>
<gene>
    <name evidence="2" type="ORF">LKD31_07860</name>
</gene>
<dbReference type="Gene3D" id="3.90.70.10">
    <property type="entry name" value="Cysteine proteinases"/>
    <property type="match status" value="1"/>
</dbReference>
<comment type="caution">
    <text evidence="2">The sequence shown here is derived from an EMBL/GenBank/DDBJ whole genome shotgun (WGS) entry which is preliminary data.</text>
</comment>
<dbReference type="RefSeq" id="WP_308449281.1">
    <property type="nucleotide sequence ID" value="NZ_JAJEQC010000006.1"/>
</dbReference>
<dbReference type="PANTHER" id="PTHR37806:SF1">
    <property type="entry name" value="PEPTIDASE C39-LIKE DOMAIN-CONTAINING PROTEIN"/>
    <property type="match status" value="1"/>
</dbReference>
<evidence type="ECO:0000313" key="2">
    <source>
        <dbReference type="EMBL" id="MCC2136932.1"/>
    </source>
</evidence>
<evidence type="ECO:0000313" key="3">
    <source>
        <dbReference type="Proteomes" id="UP001199424"/>
    </source>
</evidence>